<keyword evidence="2" id="KW-1185">Reference proteome</keyword>
<dbReference type="OrthoDB" id="4220372at2759"/>
<dbReference type="Proteomes" id="UP000737391">
    <property type="component" value="Unassembled WGS sequence"/>
</dbReference>
<dbReference type="InterPro" id="IPR053175">
    <property type="entry name" value="DHMBA_Reg_Transcription_Factor"/>
</dbReference>
<dbReference type="AlphaFoldDB" id="A0A9P5ECH7"/>
<dbReference type="EMBL" id="LUFC02000614">
    <property type="protein sequence ID" value="KAF4495712.1"/>
    <property type="molecule type" value="Genomic_DNA"/>
</dbReference>
<accession>A0A9P5ECH7</accession>
<proteinExistence type="predicted"/>
<evidence type="ECO:0000313" key="1">
    <source>
        <dbReference type="EMBL" id="KAF4495712.1"/>
    </source>
</evidence>
<sequence>MPNQEEKEPGYLANLINAVGLAGLAYSKNAPTLINSARQAFSRALHGICAALVDPIEAASDQMLVAAMLLALYETVTLHPTADLSPWSRHVDGALALMQLRGVGQLRNRISRSIFLHLRTEILIDCLQRGLRVPKVLIDFMAEARRNETQQEAPTALLADIVVNVCTALLLTEVKITDEGTLSSHISRLLSIDADLEGWAQTLPAEYGYKTRTKPRDVSEAGVFMGRYDTYYSVEIANMWNLQRCMRIILCQAIVEAISNCLPISSSLSILSSFPVSYTDLLITSKTTIRESSSNICCSVPYILHSVDEAGTIHTATDTLRDWVIAAMENIEEVTGIQKTKRITLTLQRRCCQMVVSTGGD</sequence>
<protein>
    <submittedName>
        <fullName evidence="1">Uncharacterized protein</fullName>
    </submittedName>
</protein>
<dbReference type="PANTHER" id="PTHR38791">
    <property type="entry name" value="ZN(II)2CYS6 TRANSCRIPTION FACTOR (EUROFUNG)-RELATED-RELATED"/>
    <property type="match status" value="1"/>
</dbReference>
<reference evidence="1" key="1">
    <citation type="submission" date="2020-01" db="EMBL/GenBank/DDBJ databases">
        <title>Identification and distribution of gene clusters putatively required for synthesis of sphingolipid metabolism inhibitors in phylogenetically diverse species of the filamentous fungus Fusarium.</title>
        <authorList>
            <person name="Kim H.-S."/>
            <person name="Busman M."/>
            <person name="Brown D.W."/>
            <person name="Divon H."/>
            <person name="Uhlig S."/>
            <person name="Proctor R.H."/>
        </authorList>
    </citation>
    <scope>NUCLEOTIDE SEQUENCE</scope>
    <source>
        <strain evidence="1">NRRL 31653</strain>
    </source>
</reference>
<evidence type="ECO:0000313" key="2">
    <source>
        <dbReference type="Proteomes" id="UP000737391"/>
    </source>
</evidence>
<name>A0A9P5ECH7_9HYPO</name>
<gene>
    <name evidence="1" type="ORF">FAGAP_8145</name>
</gene>
<comment type="caution">
    <text evidence="1">The sequence shown here is derived from an EMBL/GenBank/DDBJ whole genome shotgun (WGS) entry which is preliminary data.</text>
</comment>
<organism evidence="1 2">
    <name type="scientific">Fusarium agapanthi</name>
    <dbReference type="NCBI Taxonomy" id="1803897"/>
    <lineage>
        <taxon>Eukaryota</taxon>
        <taxon>Fungi</taxon>
        <taxon>Dikarya</taxon>
        <taxon>Ascomycota</taxon>
        <taxon>Pezizomycotina</taxon>
        <taxon>Sordariomycetes</taxon>
        <taxon>Hypocreomycetidae</taxon>
        <taxon>Hypocreales</taxon>
        <taxon>Nectriaceae</taxon>
        <taxon>Fusarium</taxon>
        <taxon>Fusarium fujikuroi species complex</taxon>
    </lineage>
</organism>